<dbReference type="GO" id="GO:0006144">
    <property type="term" value="P:purine nucleobase metabolic process"/>
    <property type="evidence" value="ECO:0007669"/>
    <property type="project" value="UniProtKB-KW"/>
</dbReference>
<evidence type="ECO:0000256" key="4">
    <source>
        <dbReference type="ARBA" id="ARBA00022631"/>
    </source>
</evidence>
<feature type="domain" description="Oxo-4-hydroxy-4-carboxy-5-ureidoimidazoline decarboxylase" evidence="7">
    <location>
        <begin position="88"/>
        <end position="155"/>
    </location>
</feature>
<dbReference type="Proteomes" id="UP000570003">
    <property type="component" value="Unassembled WGS sequence"/>
</dbReference>
<dbReference type="NCBIfam" id="NF010372">
    <property type="entry name" value="PRK13798.1"/>
    <property type="match status" value="1"/>
</dbReference>
<evidence type="ECO:0000256" key="3">
    <source>
        <dbReference type="ARBA" id="ARBA00012257"/>
    </source>
</evidence>
<proteinExistence type="predicted"/>
<keyword evidence="9" id="KW-1185">Reference proteome</keyword>
<sequence length="160" mass="17199">MVRARAPRPGDRLAPFNAAPAATAEASLLACCGSRRWARRVAAHRPYPDVGALLAAADEAAYDLSGADLDEALHAEEPPVLPPGSCPAAATALRAAHDAYLTRFGHPFVVCLDADRPEEHPGWLVSGIRSRLGNEPEKERAVAAEELRRLIRARLVRILT</sequence>
<reference evidence="8 9" key="1">
    <citation type="submission" date="2020-04" db="EMBL/GenBank/DDBJ databases">
        <title>MicrobeNet Type strains.</title>
        <authorList>
            <person name="Nicholson A.C."/>
        </authorList>
    </citation>
    <scope>NUCLEOTIDE SEQUENCE [LARGE SCALE GENOMIC DNA]</scope>
    <source>
        <strain evidence="8 9">DSM 40738</strain>
    </source>
</reference>
<dbReference type="EC" id="4.1.1.97" evidence="3"/>
<evidence type="ECO:0000256" key="1">
    <source>
        <dbReference type="ARBA" id="ARBA00001163"/>
    </source>
</evidence>
<keyword evidence="5" id="KW-0210">Decarboxylase</keyword>
<dbReference type="GO" id="GO:0019628">
    <property type="term" value="P:urate catabolic process"/>
    <property type="evidence" value="ECO:0007669"/>
    <property type="project" value="TreeGrafter"/>
</dbReference>
<keyword evidence="6 8" id="KW-0456">Lyase</keyword>
<dbReference type="InterPro" id="IPR036778">
    <property type="entry name" value="OHCU_decarboxylase_sf"/>
</dbReference>
<evidence type="ECO:0000313" key="8">
    <source>
        <dbReference type="EMBL" id="NKY15936.1"/>
    </source>
</evidence>
<gene>
    <name evidence="8" type="ORF">HGA06_17865</name>
</gene>
<dbReference type="Pfam" id="PF09349">
    <property type="entry name" value="OHCU_decarbox"/>
    <property type="match status" value="2"/>
</dbReference>
<evidence type="ECO:0000313" key="9">
    <source>
        <dbReference type="Proteomes" id="UP000570003"/>
    </source>
</evidence>
<dbReference type="InterPro" id="IPR018020">
    <property type="entry name" value="OHCU_decarboxylase"/>
</dbReference>
<dbReference type="EMBL" id="JAAXOU010000249">
    <property type="protein sequence ID" value="NKY15936.1"/>
    <property type="molecule type" value="Genomic_DNA"/>
</dbReference>
<evidence type="ECO:0000256" key="5">
    <source>
        <dbReference type="ARBA" id="ARBA00022793"/>
    </source>
</evidence>
<accession>A0AA44IER6</accession>
<evidence type="ECO:0000259" key="7">
    <source>
        <dbReference type="Pfam" id="PF09349"/>
    </source>
</evidence>
<dbReference type="Gene3D" id="1.10.3330.10">
    <property type="entry name" value="Oxo-4-hydroxy-4-carboxy-5-ureidoimidazoline decarboxylase"/>
    <property type="match status" value="2"/>
</dbReference>
<dbReference type="SUPFAM" id="SSF158694">
    <property type="entry name" value="UraD-Like"/>
    <property type="match status" value="1"/>
</dbReference>
<dbReference type="AlphaFoldDB" id="A0AA44IER6"/>
<comment type="pathway">
    <text evidence="2">Purine metabolism; urate degradation; (S)-allantoin from urate: step 3/3.</text>
</comment>
<name>A0AA44IER6_STRE0</name>
<evidence type="ECO:0000256" key="2">
    <source>
        <dbReference type="ARBA" id="ARBA00004754"/>
    </source>
</evidence>
<protein>
    <recommendedName>
        <fullName evidence="3">2-oxo-4-hydroxy-4-carboxy-5-ureidoimidazoline decarboxylase</fullName>
        <ecNumber evidence="3">4.1.1.97</ecNumber>
    </recommendedName>
</protein>
<dbReference type="PANTHER" id="PTHR43466">
    <property type="entry name" value="2-OXO-4-HYDROXY-4-CARBOXY-5-UREIDOIMIDAZOLINE DECARBOXYLASE-RELATED"/>
    <property type="match status" value="1"/>
</dbReference>
<comment type="catalytic activity">
    <reaction evidence="1">
        <text>5-hydroxy-2-oxo-4-ureido-2,5-dihydro-1H-imidazole-5-carboxylate + H(+) = (S)-allantoin + CO2</text>
        <dbReference type="Rhea" id="RHEA:26301"/>
        <dbReference type="ChEBI" id="CHEBI:15378"/>
        <dbReference type="ChEBI" id="CHEBI:15678"/>
        <dbReference type="ChEBI" id="CHEBI:16526"/>
        <dbReference type="ChEBI" id="CHEBI:58639"/>
        <dbReference type="EC" id="4.1.1.97"/>
    </reaction>
</comment>
<organism evidence="8 9">
    <name type="scientific">Streptomyces somaliensis (strain ATCC 33201 / DSM 40738 / JCM 12659 / KCTC 9044 / NCTC 11332 / NRRL B-12077 / IP 733)</name>
    <dbReference type="NCBI Taxonomy" id="1134445"/>
    <lineage>
        <taxon>Bacteria</taxon>
        <taxon>Bacillati</taxon>
        <taxon>Actinomycetota</taxon>
        <taxon>Actinomycetes</taxon>
        <taxon>Kitasatosporales</taxon>
        <taxon>Streptomycetaceae</taxon>
        <taxon>Streptomyces</taxon>
    </lineage>
</organism>
<keyword evidence="4" id="KW-0659">Purine metabolism</keyword>
<dbReference type="GO" id="GO:0051997">
    <property type="term" value="F:2-oxo-4-hydroxy-4-carboxy-5-ureidoimidazoline decarboxylase activity"/>
    <property type="evidence" value="ECO:0007669"/>
    <property type="project" value="UniProtKB-EC"/>
</dbReference>
<feature type="domain" description="Oxo-4-hydroxy-4-carboxy-5-ureidoimidazoline decarboxylase" evidence="7">
    <location>
        <begin position="17"/>
        <end position="75"/>
    </location>
</feature>
<comment type="caution">
    <text evidence="8">The sequence shown here is derived from an EMBL/GenBank/DDBJ whole genome shotgun (WGS) entry which is preliminary data.</text>
</comment>
<evidence type="ECO:0000256" key="6">
    <source>
        <dbReference type="ARBA" id="ARBA00023239"/>
    </source>
</evidence>
<dbReference type="PANTHER" id="PTHR43466:SF1">
    <property type="entry name" value="2-OXO-4-HYDROXY-4-CARBOXY-5-UREIDOIMIDAZOLINE DECARBOXYLASE-RELATED"/>
    <property type="match status" value="1"/>
</dbReference>